<dbReference type="EMBL" id="CP041016">
    <property type="protein sequence ID" value="QDC37087.1"/>
    <property type="molecule type" value="Genomic_DNA"/>
</dbReference>
<evidence type="ECO:0000313" key="2">
    <source>
        <dbReference type="Proteomes" id="UP000311469"/>
    </source>
</evidence>
<proteinExistence type="predicted"/>
<sequence length="78" mass="8710">MKLRWEPFQGTSEIAYLGGNPIGMIGQLDADPSTWFYKVDGVAVKWIAKGFGHVKGKASARRGVERAFKTWVERANLL</sequence>
<dbReference type="Proteomes" id="UP000311469">
    <property type="component" value="Chromosome cSF1"/>
</dbReference>
<name>A0A5B8CGF7_SPHSA</name>
<evidence type="ECO:0000313" key="1">
    <source>
        <dbReference type="EMBL" id="QDC37087.1"/>
    </source>
</evidence>
<reference evidence="1 2" key="1">
    <citation type="submission" date="2019-06" db="EMBL/GenBank/DDBJ databases">
        <title>Genome organization and adaptive potential of archetypical organophosphate degarding Sphingobium fuliginis ATCC 27551.</title>
        <authorList>
            <person name="Sarwar A."/>
            <person name="Parthasarathy S."/>
            <person name="Singh C."/>
            <person name="Siddavattam D."/>
        </authorList>
    </citation>
    <scope>NUCLEOTIDE SEQUENCE [LARGE SCALE GENOMIC DNA]</scope>
    <source>
        <strain evidence="1 2">ATCC 27551</strain>
    </source>
</reference>
<dbReference type="KEGG" id="sufl:FIL70_07485"/>
<organism evidence="1 2">
    <name type="scientific">Sphingobium fuliginis ATCC 27551</name>
    <dbReference type="NCBI Taxonomy" id="1208342"/>
    <lineage>
        <taxon>Bacteria</taxon>
        <taxon>Pseudomonadati</taxon>
        <taxon>Pseudomonadota</taxon>
        <taxon>Alphaproteobacteria</taxon>
        <taxon>Sphingomonadales</taxon>
        <taxon>Sphingomonadaceae</taxon>
        <taxon>Sphingobium</taxon>
    </lineage>
</organism>
<accession>A0A5B8CGF7</accession>
<dbReference type="RefSeq" id="WP_140041928.1">
    <property type="nucleotide sequence ID" value="NZ_CP041016.1"/>
</dbReference>
<gene>
    <name evidence="1" type="ORF">FIL70_07485</name>
</gene>
<dbReference type="AlphaFoldDB" id="A0A5B8CGF7"/>
<protein>
    <submittedName>
        <fullName evidence="1">Uncharacterized protein</fullName>
    </submittedName>
</protein>